<keyword evidence="2" id="KW-0732">Signal</keyword>
<comment type="caution">
    <text evidence="3">The sequence shown here is derived from an EMBL/GenBank/DDBJ whole genome shotgun (WGS) entry which is preliminary data.</text>
</comment>
<name>A0A1J9QGI7_9EURO</name>
<dbReference type="Proteomes" id="UP000242791">
    <property type="component" value="Unassembled WGS sequence"/>
</dbReference>
<feature type="region of interest" description="Disordered" evidence="1">
    <location>
        <begin position="181"/>
        <end position="215"/>
    </location>
</feature>
<keyword evidence="4" id="KW-1185">Reference proteome</keyword>
<protein>
    <submittedName>
        <fullName evidence="3">Uncharacterized protein</fullName>
    </submittedName>
</protein>
<evidence type="ECO:0000313" key="4">
    <source>
        <dbReference type="Proteomes" id="UP000242791"/>
    </source>
</evidence>
<organism evidence="3 4">
    <name type="scientific">Blastomyces percursus</name>
    <dbReference type="NCBI Taxonomy" id="1658174"/>
    <lineage>
        <taxon>Eukaryota</taxon>
        <taxon>Fungi</taxon>
        <taxon>Dikarya</taxon>
        <taxon>Ascomycota</taxon>
        <taxon>Pezizomycotina</taxon>
        <taxon>Eurotiomycetes</taxon>
        <taxon>Eurotiomycetidae</taxon>
        <taxon>Onygenales</taxon>
        <taxon>Ajellomycetaceae</taxon>
        <taxon>Blastomyces</taxon>
    </lineage>
</organism>
<dbReference type="AlphaFoldDB" id="A0A1J9QGI7"/>
<dbReference type="VEuPathDB" id="FungiDB:ACJ73_01015"/>
<evidence type="ECO:0000256" key="1">
    <source>
        <dbReference type="SAM" id="MobiDB-lite"/>
    </source>
</evidence>
<sequence length="242" mass="25041">MAWSLWLLLTFLMASASGALAQERKLLPRQIDVDPRLTCKTCTECFGQGYVICSSIGCFNPDKGQQCCADALICVAKDNSCCDDFGGPGVTGTADGTPLPTSLYTPSHTPTGTPFSFDCYRGESGEKCCSKSRGLIYCPSSGEFPNIKCYHPTEEVCCSDGTVCSGEGCCDLVNASPITPTATIPGTGGVPMTEPRETSATTATSESNPASTPTTSNVAAMKNVVGGMAPAAVGILGLAAWL</sequence>
<evidence type="ECO:0000256" key="2">
    <source>
        <dbReference type="SAM" id="SignalP"/>
    </source>
</evidence>
<accession>A0A1J9QGI7</accession>
<proteinExistence type="predicted"/>
<reference evidence="3 4" key="1">
    <citation type="submission" date="2015-08" db="EMBL/GenBank/DDBJ databases">
        <title>Emmonsia species relationships and genome sequence.</title>
        <authorList>
            <person name="Cuomo C.A."/>
            <person name="Schwartz I.S."/>
            <person name="Kenyon C."/>
            <person name="De Hoog G.S."/>
            <person name="Govender N.P."/>
            <person name="Botha A."/>
            <person name="Moreno L."/>
            <person name="De Vries M."/>
            <person name="Munoz J.F."/>
            <person name="Stielow J.B."/>
        </authorList>
    </citation>
    <scope>NUCLEOTIDE SEQUENCE [LARGE SCALE GENOMIC DNA]</scope>
    <source>
        <strain evidence="3 4">EI222</strain>
    </source>
</reference>
<dbReference type="EMBL" id="LGTZ01000083">
    <property type="protein sequence ID" value="OJD27593.1"/>
    <property type="molecule type" value="Genomic_DNA"/>
</dbReference>
<feature type="signal peptide" evidence="2">
    <location>
        <begin position="1"/>
        <end position="21"/>
    </location>
</feature>
<dbReference type="OrthoDB" id="5409186at2759"/>
<feature type="chain" id="PRO_5013018270" evidence="2">
    <location>
        <begin position="22"/>
        <end position="242"/>
    </location>
</feature>
<gene>
    <name evidence="3" type="ORF">ACJ73_01015</name>
</gene>
<evidence type="ECO:0000313" key="3">
    <source>
        <dbReference type="EMBL" id="OJD27593.1"/>
    </source>
</evidence>